<evidence type="ECO:0000313" key="16">
    <source>
        <dbReference type="Proteomes" id="UP000887574"/>
    </source>
</evidence>
<comment type="subcellular location">
    <subcellularLocation>
        <location evidence="2">Secreted</location>
    </subcellularLocation>
</comment>
<comment type="cofactor">
    <cofactor evidence="1">
        <name>Zn(2+)</name>
        <dbReference type="ChEBI" id="CHEBI:29105"/>
    </cofactor>
</comment>
<keyword evidence="12" id="KW-1015">Disulfide bond</keyword>
<dbReference type="InterPro" id="IPR003146">
    <property type="entry name" value="M14A_act_pep"/>
</dbReference>
<dbReference type="InterPro" id="IPR057246">
    <property type="entry name" value="CARBOXYPEPT_ZN_1"/>
</dbReference>
<sequence>MKGLSSGLSWIFAIFCSLPLFFASTYRGYKLYRFEPNDAALAYMDKLEAEANRFTENDGRMPIIDIWSEANVYRKSVDVLVAPEFARHFVAALRKRGVLQIDLLKNDIQRDIDREKRRTIKRTRRSGHHNQLLTNSELESLTAEESARHNRVDFDLNSYNRYSKIVDYLQNLVQSNPDTTQLLNITKTFEGRDLVGIKIAKLYSSKPTVFIDAGIHAREWIAPAVALYLIDRLVNNNSPEDHQITLLTDNFDFVIFPMANPDGYEYSHTKDRFWRKTRSRNLTSSKWCVGADGNRNWGYQWGEAGANRSPCSNIYTGASPFSEQEMTGIRDYIATQISDLKVYISLHSYGQLFLSPWGYTEEKPHNYEDQRMAAKLAVEAIKNSTGANYYYGTIAELMYPASGTSIDYWQAKGVPYIYGIELRPEDLDDNYGFTIPAEWIAPTGQEMLVALKKIGEYVAVHKRI</sequence>
<feature type="active site" description="Proton donor/acceptor" evidence="14">
    <location>
        <position position="421"/>
    </location>
</feature>
<accession>A0A915DW01</accession>
<evidence type="ECO:0000256" key="2">
    <source>
        <dbReference type="ARBA" id="ARBA00004613"/>
    </source>
</evidence>
<evidence type="ECO:0000259" key="15">
    <source>
        <dbReference type="PROSITE" id="PS52035"/>
    </source>
</evidence>
<evidence type="ECO:0000313" key="17">
    <source>
        <dbReference type="WBParaSite" id="jg24079"/>
    </source>
</evidence>
<evidence type="ECO:0000256" key="14">
    <source>
        <dbReference type="PROSITE-ProRule" id="PRU01379"/>
    </source>
</evidence>
<feature type="domain" description="Peptidase M14" evidence="15">
    <location>
        <begin position="158"/>
        <end position="458"/>
    </location>
</feature>
<dbReference type="WBParaSite" id="jg24079">
    <property type="protein sequence ID" value="jg24079"/>
    <property type="gene ID" value="jg24079"/>
</dbReference>
<dbReference type="FunFam" id="3.40.630.10:FF:000040">
    <property type="entry name" value="zinc carboxypeptidase"/>
    <property type="match status" value="1"/>
</dbReference>
<evidence type="ECO:0000256" key="9">
    <source>
        <dbReference type="ARBA" id="ARBA00022801"/>
    </source>
</evidence>
<dbReference type="Pfam" id="PF00246">
    <property type="entry name" value="Peptidase_M14"/>
    <property type="match status" value="1"/>
</dbReference>
<dbReference type="PROSITE" id="PS52035">
    <property type="entry name" value="PEPTIDASE_M14"/>
    <property type="match status" value="1"/>
</dbReference>
<dbReference type="InterPro" id="IPR000834">
    <property type="entry name" value="Peptidase_M14"/>
</dbReference>
<evidence type="ECO:0000256" key="6">
    <source>
        <dbReference type="ARBA" id="ARBA00022670"/>
    </source>
</evidence>
<dbReference type="SUPFAM" id="SSF54897">
    <property type="entry name" value="Protease propeptides/inhibitors"/>
    <property type="match status" value="1"/>
</dbReference>
<comment type="function">
    <text evidence="13">Involved in the digestion of the blood meal.</text>
</comment>
<dbReference type="Proteomes" id="UP000887574">
    <property type="component" value="Unplaced"/>
</dbReference>
<dbReference type="AlphaFoldDB" id="A0A915DW01"/>
<dbReference type="Gene3D" id="3.40.630.10">
    <property type="entry name" value="Zn peptidases"/>
    <property type="match status" value="1"/>
</dbReference>
<name>A0A915DW01_9BILA</name>
<keyword evidence="16" id="KW-1185">Reference proteome</keyword>
<dbReference type="Pfam" id="PF02244">
    <property type="entry name" value="Propep_M14"/>
    <property type="match status" value="1"/>
</dbReference>
<evidence type="ECO:0000256" key="10">
    <source>
        <dbReference type="ARBA" id="ARBA00022833"/>
    </source>
</evidence>
<dbReference type="PANTHER" id="PTHR11705">
    <property type="entry name" value="PROTEASE FAMILY M14 CARBOXYPEPTIDASE A,B"/>
    <property type="match status" value="1"/>
</dbReference>
<evidence type="ECO:0000256" key="3">
    <source>
        <dbReference type="ARBA" id="ARBA00005988"/>
    </source>
</evidence>
<keyword evidence="6" id="KW-0645">Protease</keyword>
<evidence type="ECO:0000256" key="7">
    <source>
        <dbReference type="ARBA" id="ARBA00022723"/>
    </source>
</evidence>
<keyword evidence="11" id="KW-0482">Metalloprotease</keyword>
<dbReference type="CDD" id="cd03860">
    <property type="entry name" value="M14_CP_A-B_like"/>
    <property type="match status" value="1"/>
</dbReference>
<dbReference type="SUPFAM" id="SSF53187">
    <property type="entry name" value="Zn-dependent exopeptidases"/>
    <property type="match status" value="1"/>
</dbReference>
<proteinExistence type="inferred from homology"/>
<dbReference type="SMART" id="SM00631">
    <property type="entry name" value="Zn_pept"/>
    <property type="match status" value="1"/>
</dbReference>
<reference evidence="17" key="1">
    <citation type="submission" date="2022-11" db="UniProtKB">
        <authorList>
            <consortium name="WormBaseParasite"/>
        </authorList>
    </citation>
    <scope>IDENTIFICATION</scope>
</reference>
<dbReference type="GO" id="GO:0005615">
    <property type="term" value="C:extracellular space"/>
    <property type="evidence" value="ECO:0007669"/>
    <property type="project" value="TreeGrafter"/>
</dbReference>
<evidence type="ECO:0000256" key="5">
    <source>
        <dbReference type="ARBA" id="ARBA00022645"/>
    </source>
</evidence>
<dbReference type="GO" id="GO:0006508">
    <property type="term" value="P:proteolysis"/>
    <property type="evidence" value="ECO:0007669"/>
    <property type="project" value="UniProtKB-KW"/>
</dbReference>
<dbReference type="PRINTS" id="PR00765">
    <property type="entry name" value="CRBOXYPTASEA"/>
</dbReference>
<keyword evidence="7" id="KW-0479">Metal-binding</keyword>
<evidence type="ECO:0000256" key="11">
    <source>
        <dbReference type="ARBA" id="ARBA00023049"/>
    </source>
</evidence>
<evidence type="ECO:0000256" key="8">
    <source>
        <dbReference type="ARBA" id="ARBA00022729"/>
    </source>
</evidence>
<dbReference type="GO" id="GO:0008270">
    <property type="term" value="F:zinc ion binding"/>
    <property type="evidence" value="ECO:0007669"/>
    <property type="project" value="InterPro"/>
</dbReference>
<evidence type="ECO:0000256" key="12">
    <source>
        <dbReference type="ARBA" id="ARBA00023157"/>
    </source>
</evidence>
<dbReference type="InterPro" id="IPR036990">
    <property type="entry name" value="M14A-like_propep"/>
</dbReference>
<dbReference type="GO" id="GO:0004181">
    <property type="term" value="F:metallocarboxypeptidase activity"/>
    <property type="evidence" value="ECO:0007669"/>
    <property type="project" value="InterPro"/>
</dbReference>
<organism evidence="16 17">
    <name type="scientific">Ditylenchus dipsaci</name>
    <dbReference type="NCBI Taxonomy" id="166011"/>
    <lineage>
        <taxon>Eukaryota</taxon>
        <taxon>Metazoa</taxon>
        <taxon>Ecdysozoa</taxon>
        <taxon>Nematoda</taxon>
        <taxon>Chromadorea</taxon>
        <taxon>Rhabditida</taxon>
        <taxon>Tylenchina</taxon>
        <taxon>Tylenchomorpha</taxon>
        <taxon>Sphaerularioidea</taxon>
        <taxon>Anguinidae</taxon>
        <taxon>Anguininae</taxon>
        <taxon>Ditylenchus</taxon>
    </lineage>
</organism>
<keyword evidence="10" id="KW-0862">Zinc</keyword>
<comment type="similarity">
    <text evidence="3 14">Belongs to the peptidase M14 family.</text>
</comment>
<evidence type="ECO:0000256" key="13">
    <source>
        <dbReference type="ARBA" id="ARBA00057299"/>
    </source>
</evidence>
<keyword evidence="4" id="KW-0964">Secreted</keyword>
<evidence type="ECO:0000256" key="4">
    <source>
        <dbReference type="ARBA" id="ARBA00022525"/>
    </source>
</evidence>
<evidence type="ECO:0000256" key="1">
    <source>
        <dbReference type="ARBA" id="ARBA00001947"/>
    </source>
</evidence>
<dbReference type="PROSITE" id="PS00132">
    <property type="entry name" value="CARBOXYPEPT_ZN_1"/>
    <property type="match status" value="1"/>
</dbReference>
<keyword evidence="5" id="KW-0121">Carboxypeptidase</keyword>
<dbReference type="PANTHER" id="PTHR11705:SF139">
    <property type="entry name" value="PEPTIDASE M14 CARBOXYPEPTIDASE A DOMAIN-CONTAINING PROTEIN"/>
    <property type="match status" value="1"/>
</dbReference>
<dbReference type="Gene3D" id="3.30.70.340">
    <property type="entry name" value="Metallocarboxypeptidase-like"/>
    <property type="match status" value="1"/>
</dbReference>
<protein>
    <submittedName>
        <fullName evidence="17">Peptidase M14 carboxypeptidase A domain-containing protein</fullName>
    </submittedName>
</protein>
<keyword evidence="8" id="KW-0732">Signal</keyword>
<keyword evidence="9" id="KW-0378">Hydrolase</keyword>